<comment type="caution">
    <text evidence="1">The sequence shown here is derived from an EMBL/GenBank/DDBJ whole genome shotgun (WGS) entry which is preliminary data.</text>
</comment>
<gene>
    <name evidence="1" type="ORF">S01H1_85621</name>
</gene>
<reference evidence="1" key="1">
    <citation type="journal article" date="2014" name="Front. Microbiol.">
        <title>High frequency of phylogenetically diverse reductive dehalogenase-homologous genes in deep subseafloor sedimentary metagenomes.</title>
        <authorList>
            <person name="Kawai M."/>
            <person name="Futagami T."/>
            <person name="Toyoda A."/>
            <person name="Takaki Y."/>
            <person name="Nishi S."/>
            <person name="Hori S."/>
            <person name="Arai W."/>
            <person name="Tsubouchi T."/>
            <person name="Morono Y."/>
            <person name="Uchiyama I."/>
            <person name="Ito T."/>
            <person name="Fujiyama A."/>
            <person name="Inagaki F."/>
            <person name="Takami H."/>
        </authorList>
    </citation>
    <scope>NUCLEOTIDE SEQUENCE</scope>
    <source>
        <strain evidence="1">Expedition CK06-06</strain>
    </source>
</reference>
<sequence>MRKLVPVAIAYDFDGTLAPGNMQEHSFIPKIGMTAKQFWNMAEQL</sequence>
<dbReference type="EMBL" id="BARS01058880">
    <property type="protein sequence ID" value="GAG42072.1"/>
    <property type="molecule type" value="Genomic_DNA"/>
</dbReference>
<protein>
    <submittedName>
        <fullName evidence="1">Uncharacterized protein</fullName>
    </submittedName>
</protein>
<organism evidence="1">
    <name type="scientific">marine sediment metagenome</name>
    <dbReference type="NCBI Taxonomy" id="412755"/>
    <lineage>
        <taxon>unclassified sequences</taxon>
        <taxon>metagenomes</taxon>
        <taxon>ecological metagenomes</taxon>
    </lineage>
</organism>
<feature type="non-terminal residue" evidence="1">
    <location>
        <position position="45"/>
    </location>
</feature>
<accession>X0Y428</accession>
<proteinExistence type="predicted"/>
<dbReference type="AlphaFoldDB" id="X0Y428"/>
<name>X0Y428_9ZZZZ</name>
<evidence type="ECO:0000313" key="1">
    <source>
        <dbReference type="EMBL" id="GAG42072.1"/>
    </source>
</evidence>